<protein>
    <submittedName>
        <fullName evidence="1">Uncharacterized protein</fullName>
    </submittedName>
</protein>
<dbReference type="Proteomes" id="UP000828390">
    <property type="component" value="Unassembled WGS sequence"/>
</dbReference>
<dbReference type="AlphaFoldDB" id="A0A9D4CED3"/>
<comment type="caution">
    <text evidence="1">The sequence shown here is derived from an EMBL/GenBank/DDBJ whole genome shotgun (WGS) entry which is preliminary data.</text>
</comment>
<dbReference type="EMBL" id="JAIWYP010000013">
    <property type="protein sequence ID" value="KAH3722350.1"/>
    <property type="molecule type" value="Genomic_DNA"/>
</dbReference>
<keyword evidence="2" id="KW-1185">Reference proteome</keyword>
<reference evidence="1" key="1">
    <citation type="journal article" date="2019" name="bioRxiv">
        <title>The Genome of the Zebra Mussel, Dreissena polymorpha: A Resource for Invasive Species Research.</title>
        <authorList>
            <person name="McCartney M.A."/>
            <person name="Auch B."/>
            <person name="Kono T."/>
            <person name="Mallez S."/>
            <person name="Zhang Y."/>
            <person name="Obille A."/>
            <person name="Becker A."/>
            <person name="Abrahante J.E."/>
            <person name="Garbe J."/>
            <person name="Badalamenti J.P."/>
            <person name="Herman A."/>
            <person name="Mangelson H."/>
            <person name="Liachko I."/>
            <person name="Sullivan S."/>
            <person name="Sone E.D."/>
            <person name="Koren S."/>
            <person name="Silverstein K.A.T."/>
            <person name="Beckman K.B."/>
            <person name="Gohl D.M."/>
        </authorList>
    </citation>
    <scope>NUCLEOTIDE SEQUENCE</scope>
    <source>
        <strain evidence="1">Duluth1</strain>
        <tissue evidence="1">Whole animal</tissue>
    </source>
</reference>
<sequence>MAKTRTPRKLKEMECNNNPYKKIKETIAPYLHYTNGTIHRQKRNGMQQQSVQEN</sequence>
<gene>
    <name evidence="1" type="ORF">DPMN_065308</name>
</gene>
<proteinExistence type="predicted"/>
<accession>A0A9D4CED3</accession>
<evidence type="ECO:0000313" key="2">
    <source>
        <dbReference type="Proteomes" id="UP000828390"/>
    </source>
</evidence>
<name>A0A9D4CED3_DREPO</name>
<evidence type="ECO:0000313" key="1">
    <source>
        <dbReference type="EMBL" id="KAH3722350.1"/>
    </source>
</evidence>
<reference evidence="1" key="2">
    <citation type="submission" date="2020-11" db="EMBL/GenBank/DDBJ databases">
        <authorList>
            <person name="McCartney M.A."/>
            <person name="Auch B."/>
            <person name="Kono T."/>
            <person name="Mallez S."/>
            <person name="Becker A."/>
            <person name="Gohl D.M."/>
            <person name="Silverstein K.A.T."/>
            <person name="Koren S."/>
            <person name="Bechman K.B."/>
            <person name="Herman A."/>
            <person name="Abrahante J.E."/>
            <person name="Garbe J."/>
        </authorList>
    </citation>
    <scope>NUCLEOTIDE SEQUENCE</scope>
    <source>
        <strain evidence="1">Duluth1</strain>
        <tissue evidence="1">Whole animal</tissue>
    </source>
</reference>
<organism evidence="1 2">
    <name type="scientific">Dreissena polymorpha</name>
    <name type="common">Zebra mussel</name>
    <name type="synonym">Mytilus polymorpha</name>
    <dbReference type="NCBI Taxonomy" id="45954"/>
    <lineage>
        <taxon>Eukaryota</taxon>
        <taxon>Metazoa</taxon>
        <taxon>Spiralia</taxon>
        <taxon>Lophotrochozoa</taxon>
        <taxon>Mollusca</taxon>
        <taxon>Bivalvia</taxon>
        <taxon>Autobranchia</taxon>
        <taxon>Heteroconchia</taxon>
        <taxon>Euheterodonta</taxon>
        <taxon>Imparidentia</taxon>
        <taxon>Neoheterodontei</taxon>
        <taxon>Myida</taxon>
        <taxon>Dreissenoidea</taxon>
        <taxon>Dreissenidae</taxon>
        <taxon>Dreissena</taxon>
    </lineage>
</organism>